<evidence type="ECO:0000256" key="4">
    <source>
        <dbReference type="ARBA" id="ARBA00023014"/>
    </source>
</evidence>
<dbReference type="InterPro" id="IPR028925">
    <property type="entry name" value="RRM_DME"/>
</dbReference>
<evidence type="ECO:0000313" key="6">
    <source>
        <dbReference type="EMBL" id="KAF0894291.1"/>
    </source>
</evidence>
<dbReference type="OrthoDB" id="682021at2759"/>
<dbReference type="GO" id="GO:0051536">
    <property type="term" value="F:iron-sulfur cluster binding"/>
    <property type="evidence" value="ECO:0007669"/>
    <property type="project" value="UniProtKB-KW"/>
</dbReference>
<dbReference type="EMBL" id="SPHZ02000011">
    <property type="protein sequence ID" value="KAF0894291.1"/>
    <property type="molecule type" value="Genomic_DNA"/>
</dbReference>
<evidence type="ECO:0000259" key="5">
    <source>
        <dbReference type="Pfam" id="PF15628"/>
    </source>
</evidence>
<evidence type="ECO:0000256" key="2">
    <source>
        <dbReference type="ARBA" id="ARBA00022723"/>
    </source>
</evidence>
<dbReference type="GO" id="GO:0019104">
    <property type="term" value="F:DNA N-glycosylase activity"/>
    <property type="evidence" value="ECO:0007669"/>
    <property type="project" value="InterPro"/>
</dbReference>
<gene>
    <name evidence="6" type="ORF">E2562_038115</name>
</gene>
<dbReference type="GO" id="GO:0046872">
    <property type="term" value="F:metal ion binding"/>
    <property type="evidence" value="ECO:0007669"/>
    <property type="project" value="UniProtKB-KW"/>
</dbReference>
<dbReference type="GO" id="GO:0141166">
    <property type="term" value="P:chromosomal 5-methylcytosine DNA demethylation pathway"/>
    <property type="evidence" value="ECO:0007669"/>
    <property type="project" value="InterPro"/>
</dbReference>
<comment type="caution">
    <text evidence="6">The sequence shown here is derived from an EMBL/GenBank/DDBJ whole genome shotgun (WGS) entry which is preliminary data.</text>
</comment>
<evidence type="ECO:0000256" key="1">
    <source>
        <dbReference type="ARBA" id="ARBA00001966"/>
    </source>
</evidence>
<name>A0A6G1C2P4_9ORYZ</name>
<sequence>MVTMNNAIAIFRANRHHVVAALNQAFLIRIKRDHGSIDLEWLRFIPRAKAKAVLALPEYSQQYIIPDDSIILHNFDPRVSDDRNPYLLVIRSCSEDNVKATILIPSRTANGGMFPLNGTYFQENESQLQLQTSK</sequence>
<feature type="domain" description="Demeter RRM-fold" evidence="5">
    <location>
        <begin position="101"/>
        <end position="133"/>
    </location>
</feature>
<keyword evidence="7" id="KW-1185">Reference proteome</keyword>
<dbReference type="InterPro" id="IPR044811">
    <property type="entry name" value="DME/ROS1"/>
</dbReference>
<dbReference type="Proteomes" id="UP000479710">
    <property type="component" value="Unassembled WGS sequence"/>
</dbReference>
<evidence type="ECO:0000256" key="3">
    <source>
        <dbReference type="ARBA" id="ARBA00023004"/>
    </source>
</evidence>
<accession>A0A6G1C2P4</accession>
<keyword evidence="4" id="KW-0411">Iron-sulfur</keyword>
<evidence type="ECO:0000313" key="7">
    <source>
        <dbReference type="Proteomes" id="UP000479710"/>
    </source>
</evidence>
<reference evidence="6 7" key="1">
    <citation type="submission" date="2019-11" db="EMBL/GenBank/DDBJ databases">
        <title>Whole genome sequence of Oryza granulata.</title>
        <authorList>
            <person name="Li W."/>
        </authorList>
    </citation>
    <scope>NUCLEOTIDE SEQUENCE [LARGE SCALE GENOMIC DNA]</scope>
    <source>
        <strain evidence="7">cv. Menghai</strain>
        <tissue evidence="6">Leaf</tissue>
    </source>
</reference>
<dbReference type="AlphaFoldDB" id="A0A6G1C2P4"/>
<dbReference type="GO" id="GO:0035514">
    <property type="term" value="F:DNA demethylase activity"/>
    <property type="evidence" value="ECO:0007669"/>
    <property type="project" value="InterPro"/>
</dbReference>
<comment type="cofactor">
    <cofactor evidence="1">
        <name>[4Fe-4S] cluster</name>
        <dbReference type="ChEBI" id="CHEBI:49883"/>
    </cofactor>
</comment>
<dbReference type="PANTHER" id="PTHR46213:SF4">
    <property type="entry name" value="OS02G0496500 PROTEIN"/>
    <property type="match status" value="1"/>
</dbReference>
<organism evidence="6 7">
    <name type="scientific">Oryza meyeriana var. granulata</name>
    <dbReference type="NCBI Taxonomy" id="110450"/>
    <lineage>
        <taxon>Eukaryota</taxon>
        <taxon>Viridiplantae</taxon>
        <taxon>Streptophyta</taxon>
        <taxon>Embryophyta</taxon>
        <taxon>Tracheophyta</taxon>
        <taxon>Spermatophyta</taxon>
        <taxon>Magnoliopsida</taxon>
        <taxon>Liliopsida</taxon>
        <taxon>Poales</taxon>
        <taxon>Poaceae</taxon>
        <taxon>BOP clade</taxon>
        <taxon>Oryzoideae</taxon>
        <taxon>Oryzeae</taxon>
        <taxon>Oryzinae</taxon>
        <taxon>Oryza</taxon>
        <taxon>Oryza meyeriana</taxon>
    </lineage>
</organism>
<keyword evidence="2" id="KW-0479">Metal-binding</keyword>
<dbReference type="Pfam" id="PF15628">
    <property type="entry name" value="RRM_DME"/>
    <property type="match status" value="1"/>
</dbReference>
<keyword evidence="3" id="KW-0408">Iron</keyword>
<protein>
    <recommendedName>
        <fullName evidence="5">Demeter RRM-fold domain-containing protein</fullName>
    </recommendedName>
</protein>
<proteinExistence type="predicted"/>
<dbReference type="PANTHER" id="PTHR46213">
    <property type="entry name" value="TRANSCRIPTIONAL ACTIVATOR DEMETER"/>
    <property type="match status" value="1"/>
</dbReference>